<evidence type="ECO:0000313" key="8">
    <source>
        <dbReference type="EMBL" id="KAK4523786.1"/>
    </source>
</evidence>
<dbReference type="GO" id="GO:0000139">
    <property type="term" value="C:Golgi membrane"/>
    <property type="evidence" value="ECO:0007669"/>
    <property type="project" value="TreeGrafter"/>
</dbReference>
<name>A0AAV9I919_9RHOD</name>
<evidence type="ECO:0000256" key="5">
    <source>
        <dbReference type="ARBA" id="ARBA00023136"/>
    </source>
</evidence>
<comment type="caution">
    <text evidence="8">The sequence shown here is derived from an EMBL/GenBank/DDBJ whole genome shotgun (WGS) entry which is preliminary data.</text>
</comment>
<dbReference type="PANTHER" id="PTHR10743">
    <property type="entry name" value="PROTEIN RER1"/>
    <property type="match status" value="1"/>
</dbReference>
<evidence type="ECO:0000256" key="7">
    <source>
        <dbReference type="SAM" id="Phobius"/>
    </source>
</evidence>
<keyword evidence="3 7" id="KW-0812">Transmembrane</keyword>
<accession>A0AAV9I919</accession>
<dbReference type="GO" id="GO:0006890">
    <property type="term" value="P:retrograde vesicle-mediated transport, Golgi to endoplasmic reticulum"/>
    <property type="evidence" value="ECO:0007669"/>
    <property type="project" value="TreeGrafter"/>
</dbReference>
<keyword evidence="9" id="KW-1185">Reference proteome</keyword>
<organism evidence="8 9">
    <name type="scientific">Galdieria yellowstonensis</name>
    <dbReference type="NCBI Taxonomy" id="3028027"/>
    <lineage>
        <taxon>Eukaryota</taxon>
        <taxon>Rhodophyta</taxon>
        <taxon>Bangiophyceae</taxon>
        <taxon>Galdieriales</taxon>
        <taxon>Galdieriaceae</taxon>
        <taxon>Galdieria</taxon>
    </lineage>
</organism>
<sequence>MDKLVTLRGKYQAVLDKLTPFILYRWLCFGIIISLFLARIFLAQGFYIIAYVLFIYLLNLFILFLQPQDRDALASANTEGPTLPVSSSDEFRPFVRRLPEFKFWLSATRATVLALFATAFRFLDIPVFWPILVIYFILLFVATMRRQIADMIQYRYLPFNIGKKKYSSSSKFVARRQEAHDNDAVALKSSANVKLPTSVQPPRNSATPLDGSQESPSSATKSSSMTMPSPSSRQLHRFHRG</sequence>
<evidence type="ECO:0000256" key="6">
    <source>
        <dbReference type="SAM" id="MobiDB-lite"/>
    </source>
</evidence>
<dbReference type="Proteomes" id="UP001300502">
    <property type="component" value="Unassembled WGS sequence"/>
</dbReference>
<comment type="subcellular location">
    <subcellularLocation>
        <location evidence="1">Membrane</location>
        <topology evidence="1">Multi-pass membrane protein</topology>
    </subcellularLocation>
</comment>
<gene>
    <name evidence="8" type="ORF">GAYE_SCF00G1682</name>
</gene>
<reference evidence="8 9" key="1">
    <citation type="submission" date="2022-07" db="EMBL/GenBank/DDBJ databases">
        <title>Genome-wide signatures of adaptation to extreme environments.</title>
        <authorList>
            <person name="Cho C.H."/>
            <person name="Yoon H.S."/>
        </authorList>
    </citation>
    <scope>NUCLEOTIDE SEQUENCE [LARGE SCALE GENOMIC DNA]</scope>
    <source>
        <strain evidence="8 9">108.79 E11</strain>
    </source>
</reference>
<keyword evidence="5 7" id="KW-0472">Membrane</keyword>
<dbReference type="PANTHER" id="PTHR10743:SF0">
    <property type="entry name" value="PROTEIN RER1"/>
    <property type="match status" value="1"/>
</dbReference>
<feature type="compositionally biased region" description="Polar residues" evidence="6">
    <location>
        <begin position="192"/>
        <end position="214"/>
    </location>
</feature>
<dbReference type="AlphaFoldDB" id="A0AAV9I919"/>
<feature type="compositionally biased region" description="Low complexity" evidence="6">
    <location>
        <begin position="215"/>
        <end position="232"/>
    </location>
</feature>
<evidence type="ECO:0000256" key="3">
    <source>
        <dbReference type="ARBA" id="ARBA00022692"/>
    </source>
</evidence>
<proteinExistence type="inferred from homology"/>
<dbReference type="Pfam" id="PF03248">
    <property type="entry name" value="Rer1"/>
    <property type="match status" value="1"/>
</dbReference>
<comment type="similarity">
    <text evidence="2">Belongs to the RER1 family.</text>
</comment>
<evidence type="ECO:0000256" key="4">
    <source>
        <dbReference type="ARBA" id="ARBA00022989"/>
    </source>
</evidence>
<dbReference type="GO" id="GO:0006621">
    <property type="term" value="P:protein retention in ER lumen"/>
    <property type="evidence" value="ECO:0007669"/>
    <property type="project" value="TreeGrafter"/>
</dbReference>
<feature type="transmembrane region" description="Helical" evidence="7">
    <location>
        <begin position="48"/>
        <end position="65"/>
    </location>
</feature>
<protein>
    <recommendedName>
        <fullName evidence="10">Protein RER1</fullName>
    </recommendedName>
</protein>
<feature type="transmembrane region" description="Helical" evidence="7">
    <location>
        <begin position="101"/>
        <end position="121"/>
    </location>
</feature>
<evidence type="ECO:0000256" key="1">
    <source>
        <dbReference type="ARBA" id="ARBA00004141"/>
    </source>
</evidence>
<evidence type="ECO:0008006" key="10">
    <source>
        <dbReference type="Google" id="ProtNLM"/>
    </source>
</evidence>
<feature type="transmembrane region" description="Helical" evidence="7">
    <location>
        <begin position="127"/>
        <end position="145"/>
    </location>
</feature>
<keyword evidence="4 7" id="KW-1133">Transmembrane helix</keyword>
<dbReference type="InterPro" id="IPR004932">
    <property type="entry name" value="Rer1"/>
</dbReference>
<feature type="region of interest" description="Disordered" evidence="6">
    <location>
        <begin position="192"/>
        <end position="241"/>
    </location>
</feature>
<feature type="transmembrane region" description="Helical" evidence="7">
    <location>
        <begin position="21"/>
        <end position="42"/>
    </location>
</feature>
<evidence type="ECO:0000313" key="9">
    <source>
        <dbReference type="Proteomes" id="UP001300502"/>
    </source>
</evidence>
<evidence type="ECO:0000256" key="2">
    <source>
        <dbReference type="ARBA" id="ARBA00006070"/>
    </source>
</evidence>
<dbReference type="EMBL" id="JANCYU010000020">
    <property type="protein sequence ID" value="KAK4523786.1"/>
    <property type="molecule type" value="Genomic_DNA"/>
</dbReference>
<dbReference type="GO" id="GO:0005783">
    <property type="term" value="C:endoplasmic reticulum"/>
    <property type="evidence" value="ECO:0007669"/>
    <property type="project" value="GOC"/>
</dbReference>